<evidence type="ECO:0000313" key="1">
    <source>
        <dbReference type="EMBL" id="EEF51929.1"/>
    </source>
</evidence>
<dbReference type="EMBL" id="EQ973773">
    <property type="protein sequence ID" value="EEF51929.1"/>
    <property type="molecule type" value="Genomic_DNA"/>
</dbReference>
<keyword evidence="2" id="KW-1185">Reference proteome</keyword>
<organism evidence="1 2">
    <name type="scientific">Ricinus communis</name>
    <name type="common">Castor bean</name>
    <dbReference type="NCBI Taxonomy" id="3988"/>
    <lineage>
        <taxon>Eukaryota</taxon>
        <taxon>Viridiplantae</taxon>
        <taxon>Streptophyta</taxon>
        <taxon>Embryophyta</taxon>
        <taxon>Tracheophyta</taxon>
        <taxon>Spermatophyta</taxon>
        <taxon>Magnoliopsida</taxon>
        <taxon>eudicotyledons</taxon>
        <taxon>Gunneridae</taxon>
        <taxon>Pentapetalae</taxon>
        <taxon>rosids</taxon>
        <taxon>fabids</taxon>
        <taxon>Malpighiales</taxon>
        <taxon>Euphorbiaceae</taxon>
        <taxon>Acalyphoideae</taxon>
        <taxon>Acalypheae</taxon>
        <taxon>Ricinus</taxon>
    </lineage>
</organism>
<dbReference type="InParanoid" id="B9RAV2"/>
<dbReference type="AlphaFoldDB" id="B9RAV2"/>
<name>B9RAV2_RICCO</name>
<accession>B9RAV2</accession>
<proteinExistence type="predicted"/>
<sequence length="75" mass="8985">MNKVPSLEKEIPFEIHEEHQRKHFLEGEQESTTLPIPKYGLKSMKNITEETFTRRKTGSHHSFYSQDGIRNQFFY</sequence>
<reference evidence="2" key="1">
    <citation type="journal article" date="2010" name="Nat. Biotechnol.">
        <title>Draft genome sequence of the oilseed species Ricinus communis.</title>
        <authorList>
            <person name="Chan A.P."/>
            <person name="Crabtree J."/>
            <person name="Zhao Q."/>
            <person name="Lorenzi H."/>
            <person name="Orvis J."/>
            <person name="Puiu D."/>
            <person name="Melake-Berhan A."/>
            <person name="Jones K.M."/>
            <person name="Redman J."/>
            <person name="Chen G."/>
            <person name="Cahoon E.B."/>
            <person name="Gedil M."/>
            <person name="Stanke M."/>
            <person name="Haas B.J."/>
            <person name="Wortman J.R."/>
            <person name="Fraser-Liggett C.M."/>
            <person name="Ravel J."/>
            <person name="Rabinowicz P.D."/>
        </authorList>
    </citation>
    <scope>NUCLEOTIDE SEQUENCE [LARGE SCALE GENOMIC DNA]</scope>
    <source>
        <strain evidence="2">cv. Hale</strain>
    </source>
</reference>
<protein>
    <submittedName>
        <fullName evidence="1">Uncharacterized protein</fullName>
    </submittedName>
</protein>
<evidence type="ECO:0000313" key="2">
    <source>
        <dbReference type="Proteomes" id="UP000008311"/>
    </source>
</evidence>
<dbReference type="Proteomes" id="UP000008311">
    <property type="component" value="Unassembled WGS sequence"/>
</dbReference>
<gene>
    <name evidence="1" type="ORF">RCOM_1508850</name>
</gene>